<proteinExistence type="predicted"/>
<dbReference type="InterPro" id="IPR051796">
    <property type="entry name" value="ISF_SsuE-like"/>
</dbReference>
<dbReference type="PANTHER" id="PTHR43278">
    <property type="entry name" value="NAD(P)H-DEPENDENT FMN-CONTAINING OXIDOREDUCTASE YWQN-RELATED"/>
    <property type="match status" value="1"/>
</dbReference>
<keyword evidence="1" id="KW-0285">Flavoprotein</keyword>
<reference evidence="4 5" key="1">
    <citation type="submission" date="2018-06" db="EMBL/GenBank/DDBJ databases">
        <title>Extensive metabolic versatility and redundancy in microbially diverse, dynamic hydrothermal sediments.</title>
        <authorList>
            <person name="Dombrowski N."/>
            <person name="Teske A."/>
            <person name="Baker B.J."/>
        </authorList>
    </citation>
    <scope>NUCLEOTIDE SEQUENCE [LARGE SCALE GENOMIC DNA]</scope>
    <source>
        <strain evidence="4">B36_G15</strain>
    </source>
</reference>
<evidence type="ECO:0000313" key="4">
    <source>
        <dbReference type="EMBL" id="RKX71727.1"/>
    </source>
</evidence>
<evidence type="ECO:0000256" key="2">
    <source>
        <dbReference type="ARBA" id="ARBA00022643"/>
    </source>
</evidence>
<dbReference type="AlphaFoldDB" id="A0A660SLU9"/>
<evidence type="ECO:0000256" key="1">
    <source>
        <dbReference type="ARBA" id="ARBA00022630"/>
    </source>
</evidence>
<comment type="caution">
    <text evidence="4">The sequence shown here is derived from an EMBL/GenBank/DDBJ whole genome shotgun (WGS) entry which is preliminary data.</text>
</comment>
<dbReference type="EMBL" id="QNBE01000003">
    <property type="protein sequence ID" value="RKX71727.1"/>
    <property type="molecule type" value="Genomic_DNA"/>
</dbReference>
<sequence length="278" mass="31773">MELRSARIWPGGWRVSNLLILVGSERKKGNSELLSRLAIRRALTYFDRGELIFLRDFNLLPCNGCMACIVGDKACPLSDDFYPLLDRIEWASHLLIFAPTYVLMPPAKLKLLLDRYIAAYPKRRKVKRFGGVGAVIALPEYAQFQLPFLNLFLLAFGFEPVINLEFIGAGPGEVLLDDQLLTKIDKLLTNLSKGEKEIGEGCCPFCLSPLLYYEKGKFFCPICNVPVELRDGIPVYSGSPRWNEATQEDHYQNWILKTRDRFRARLRAILKKKRELSL</sequence>
<protein>
    <recommendedName>
        <fullName evidence="3">NADPH-dependent FMN reductase-like domain-containing protein</fullName>
    </recommendedName>
</protein>
<accession>A0A660SLU9</accession>
<dbReference type="GO" id="GO:0016491">
    <property type="term" value="F:oxidoreductase activity"/>
    <property type="evidence" value="ECO:0007669"/>
    <property type="project" value="InterPro"/>
</dbReference>
<dbReference type="Proteomes" id="UP000268469">
    <property type="component" value="Unassembled WGS sequence"/>
</dbReference>
<dbReference type="SUPFAM" id="SSF52218">
    <property type="entry name" value="Flavoproteins"/>
    <property type="match status" value="1"/>
</dbReference>
<name>A0A660SLU9_UNCW3</name>
<organism evidence="4 5">
    <name type="scientific">candidate division WOR-3 bacterium</name>
    <dbReference type="NCBI Taxonomy" id="2052148"/>
    <lineage>
        <taxon>Bacteria</taxon>
        <taxon>Bacteria division WOR-3</taxon>
    </lineage>
</organism>
<keyword evidence="2" id="KW-0288">FMN</keyword>
<feature type="domain" description="NADPH-dependent FMN reductase-like" evidence="3">
    <location>
        <begin position="17"/>
        <end position="126"/>
    </location>
</feature>
<evidence type="ECO:0000259" key="3">
    <source>
        <dbReference type="Pfam" id="PF03358"/>
    </source>
</evidence>
<dbReference type="Pfam" id="PF03358">
    <property type="entry name" value="FMN_red"/>
    <property type="match status" value="1"/>
</dbReference>
<dbReference type="PANTHER" id="PTHR43278:SF2">
    <property type="entry name" value="IRON-SULFUR FLAVOPROTEIN"/>
    <property type="match status" value="1"/>
</dbReference>
<gene>
    <name evidence="4" type="ORF">DRP53_00645</name>
</gene>
<dbReference type="Gene3D" id="3.40.50.360">
    <property type="match status" value="1"/>
</dbReference>
<dbReference type="InterPro" id="IPR029039">
    <property type="entry name" value="Flavoprotein-like_sf"/>
</dbReference>
<evidence type="ECO:0000313" key="5">
    <source>
        <dbReference type="Proteomes" id="UP000268469"/>
    </source>
</evidence>
<dbReference type="InterPro" id="IPR005025">
    <property type="entry name" value="FMN_Rdtase-like_dom"/>
</dbReference>